<dbReference type="AlphaFoldDB" id="A0A0A9H5P8"/>
<protein>
    <submittedName>
        <fullName evidence="1">Uncharacterized protein</fullName>
    </submittedName>
</protein>
<reference evidence="1" key="2">
    <citation type="journal article" date="2015" name="Data Brief">
        <title>Shoot transcriptome of the giant reed, Arundo donax.</title>
        <authorList>
            <person name="Barrero R.A."/>
            <person name="Guerrero F.D."/>
            <person name="Moolhuijzen P."/>
            <person name="Goolsby J.A."/>
            <person name="Tidwell J."/>
            <person name="Bellgard S.E."/>
            <person name="Bellgard M.I."/>
        </authorList>
    </citation>
    <scope>NUCLEOTIDE SEQUENCE</scope>
    <source>
        <tissue evidence="1">Shoot tissue taken approximately 20 cm above the soil surface</tissue>
    </source>
</reference>
<sequence length="38" mass="4353">MLSSITKKGEIVRNMASLNMFMILVINDKIINRTNMIV</sequence>
<proteinExistence type="predicted"/>
<organism evidence="1">
    <name type="scientific">Arundo donax</name>
    <name type="common">Giant reed</name>
    <name type="synonym">Donax arundinaceus</name>
    <dbReference type="NCBI Taxonomy" id="35708"/>
    <lineage>
        <taxon>Eukaryota</taxon>
        <taxon>Viridiplantae</taxon>
        <taxon>Streptophyta</taxon>
        <taxon>Embryophyta</taxon>
        <taxon>Tracheophyta</taxon>
        <taxon>Spermatophyta</taxon>
        <taxon>Magnoliopsida</taxon>
        <taxon>Liliopsida</taxon>
        <taxon>Poales</taxon>
        <taxon>Poaceae</taxon>
        <taxon>PACMAD clade</taxon>
        <taxon>Arundinoideae</taxon>
        <taxon>Arundineae</taxon>
        <taxon>Arundo</taxon>
    </lineage>
</organism>
<evidence type="ECO:0000313" key="1">
    <source>
        <dbReference type="EMBL" id="JAE32077.1"/>
    </source>
</evidence>
<dbReference type="EMBL" id="GBRH01165819">
    <property type="protein sequence ID" value="JAE32077.1"/>
    <property type="molecule type" value="Transcribed_RNA"/>
</dbReference>
<accession>A0A0A9H5P8</accession>
<name>A0A0A9H5P8_ARUDO</name>
<reference evidence="1" key="1">
    <citation type="submission" date="2014-09" db="EMBL/GenBank/DDBJ databases">
        <authorList>
            <person name="Magalhaes I.L.F."/>
            <person name="Oliveira U."/>
            <person name="Santos F.R."/>
            <person name="Vidigal T.H.D.A."/>
            <person name="Brescovit A.D."/>
            <person name="Santos A.J."/>
        </authorList>
    </citation>
    <scope>NUCLEOTIDE SEQUENCE</scope>
    <source>
        <tissue evidence="1">Shoot tissue taken approximately 20 cm above the soil surface</tissue>
    </source>
</reference>